<proteinExistence type="predicted"/>
<evidence type="ECO:0000313" key="1">
    <source>
        <dbReference type="EMBL" id="CAD7412477.1"/>
    </source>
</evidence>
<dbReference type="AlphaFoldDB" id="A0A7R9DD16"/>
<gene>
    <name evidence="1" type="ORF">TCEB3V08_LOCUS11401</name>
</gene>
<dbReference type="EMBL" id="OC322933">
    <property type="protein sequence ID" value="CAD7412477.1"/>
    <property type="molecule type" value="Genomic_DNA"/>
</dbReference>
<accession>A0A7R9DD16</accession>
<reference evidence="1" key="1">
    <citation type="submission" date="2020-11" db="EMBL/GenBank/DDBJ databases">
        <authorList>
            <person name="Tran Van P."/>
        </authorList>
    </citation>
    <scope>NUCLEOTIDE SEQUENCE</scope>
</reference>
<sequence>MREVEQQNNEIRLGYICPPINNPADFFIRSLSVTPGSEHESRRAINKICNEFAVSEAAMEVDMIVRYEQHMGSSIEVPKFRVQSPVLPILSASSESETELKSTS</sequence>
<protein>
    <submittedName>
        <fullName evidence="1">Uncharacterized protein</fullName>
    </submittedName>
</protein>
<organism evidence="1">
    <name type="scientific">Timema cristinae</name>
    <name type="common">Walking stick</name>
    <dbReference type="NCBI Taxonomy" id="61476"/>
    <lineage>
        <taxon>Eukaryota</taxon>
        <taxon>Metazoa</taxon>
        <taxon>Ecdysozoa</taxon>
        <taxon>Arthropoda</taxon>
        <taxon>Hexapoda</taxon>
        <taxon>Insecta</taxon>
        <taxon>Pterygota</taxon>
        <taxon>Neoptera</taxon>
        <taxon>Polyneoptera</taxon>
        <taxon>Phasmatodea</taxon>
        <taxon>Timematodea</taxon>
        <taxon>Timematoidea</taxon>
        <taxon>Timematidae</taxon>
        <taxon>Timema</taxon>
    </lineage>
</organism>
<name>A0A7R9DD16_TIMCR</name>